<sequence length="237" mass="27721">MRTIIFDVDDTLYDQALSFHHTFRKLIDSDFTYDKLDQIYRTSRKYSELLFDKSEKGEISVTEWQIGRITKACEDFGIPIDEEKALKFDQLYKKEQQKISLFPEISALLTKLKNENKQLAILTNGEENHQSMKITQLELDKWIPSDNIFISGTHGIAKPKKEIFDIVESELASDPKETVYIGDSYEKDVIGAKQAGWKAIWMNHRKRSIPSISPYQPDEEVHNAEELLKYFYPDIRF</sequence>
<comment type="caution">
    <text evidence="5">The sequence shown here is derived from an EMBL/GenBank/DDBJ whole genome shotgun (WGS) entry which is preliminary data.</text>
</comment>
<evidence type="ECO:0000256" key="1">
    <source>
        <dbReference type="ARBA" id="ARBA00001946"/>
    </source>
</evidence>
<keyword evidence="6" id="KW-1185">Reference proteome</keyword>
<dbReference type="InterPro" id="IPR023214">
    <property type="entry name" value="HAD_sf"/>
</dbReference>
<dbReference type="NCBIfam" id="TIGR01662">
    <property type="entry name" value="HAD-SF-IIIA"/>
    <property type="match status" value="1"/>
</dbReference>
<gene>
    <name evidence="5" type="ORF">ACFOY7_13725</name>
</gene>
<dbReference type="PANTHER" id="PTHR46470">
    <property type="entry name" value="N-ACYLNEURAMINATE-9-PHOSPHATASE"/>
    <property type="match status" value="1"/>
</dbReference>
<proteinExistence type="predicted"/>
<keyword evidence="2" id="KW-0479">Metal-binding</keyword>
<accession>A0ABV8WYK4</accession>
<evidence type="ECO:0000313" key="6">
    <source>
        <dbReference type="Proteomes" id="UP001595882"/>
    </source>
</evidence>
<dbReference type="NCBIfam" id="TIGR01549">
    <property type="entry name" value="HAD-SF-IA-v1"/>
    <property type="match status" value="1"/>
</dbReference>
<dbReference type="Gene3D" id="1.20.120.710">
    <property type="entry name" value="Haloacid dehalogenase hydrolase-like domain"/>
    <property type="match status" value="1"/>
</dbReference>
<reference evidence="6" key="1">
    <citation type="journal article" date="2019" name="Int. J. Syst. Evol. Microbiol.">
        <title>The Global Catalogue of Microorganisms (GCM) 10K type strain sequencing project: providing services to taxonomists for standard genome sequencing and annotation.</title>
        <authorList>
            <consortium name="The Broad Institute Genomics Platform"/>
            <consortium name="The Broad Institute Genome Sequencing Center for Infectious Disease"/>
            <person name="Wu L."/>
            <person name="Ma J."/>
        </authorList>
    </citation>
    <scope>NUCLEOTIDE SEQUENCE [LARGE SCALE GENOMIC DNA]</scope>
    <source>
        <strain evidence="6">CCUG 37865</strain>
    </source>
</reference>
<dbReference type="Proteomes" id="UP001595882">
    <property type="component" value="Unassembled WGS sequence"/>
</dbReference>
<dbReference type="SUPFAM" id="SSF56784">
    <property type="entry name" value="HAD-like"/>
    <property type="match status" value="1"/>
</dbReference>
<dbReference type="SFLD" id="SFLDS00003">
    <property type="entry name" value="Haloacid_Dehalogenase"/>
    <property type="match status" value="1"/>
</dbReference>
<comment type="cofactor">
    <cofactor evidence="1">
        <name>Mg(2+)</name>
        <dbReference type="ChEBI" id="CHEBI:18420"/>
    </cofactor>
</comment>
<evidence type="ECO:0000256" key="4">
    <source>
        <dbReference type="ARBA" id="ARBA00022842"/>
    </source>
</evidence>
<keyword evidence="4" id="KW-0460">Magnesium</keyword>
<dbReference type="EC" id="3.1.3.-" evidence="5"/>
<name>A0ABV8WYK4_9BACI</name>
<dbReference type="InterPro" id="IPR006439">
    <property type="entry name" value="HAD-SF_hydro_IA"/>
</dbReference>
<dbReference type="SFLD" id="SFLDG01129">
    <property type="entry name" value="C1.5:_HAD__Beta-PGM__Phosphata"/>
    <property type="match status" value="1"/>
</dbReference>
<dbReference type="InterPro" id="IPR051400">
    <property type="entry name" value="HAD-like_hydrolase"/>
</dbReference>
<dbReference type="PRINTS" id="PR00413">
    <property type="entry name" value="HADHALOGNASE"/>
</dbReference>
<evidence type="ECO:0000313" key="5">
    <source>
        <dbReference type="EMBL" id="MFC4404128.1"/>
    </source>
</evidence>
<organism evidence="5 6">
    <name type="scientific">Gracilibacillus xinjiangensis</name>
    <dbReference type="NCBI Taxonomy" id="1193282"/>
    <lineage>
        <taxon>Bacteria</taxon>
        <taxon>Bacillati</taxon>
        <taxon>Bacillota</taxon>
        <taxon>Bacilli</taxon>
        <taxon>Bacillales</taxon>
        <taxon>Bacillaceae</taxon>
        <taxon>Gracilibacillus</taxon>
    </lineage>
</organism>
<evidence type="ECO:0000256" key="2">
    <source>
        <dbReference type="ARBA" id="ARBA00022723"/>
    </source>
</evidence>
<dbReference type="GO" id="GO:0016787">
    <property type="term" value="F:hydrolase activity"/>
    <property type="evidence" value="ECO:0007669"/>
    <property type="project" value="UniProtKB-KW"/>
</dbReference>
<keyword evidence="3 5" id="KW-0378">Hydrolase</keyword>
<dbReference type="PANTHER" id="PTHR46470:SF2">
    <property type="entry name" value="GLYCERALDEHYDE 3-PHOSPHATE PHOSPHATASE"/>
    <property type="match status" value="1"/>
</dbReference>
<dbReference type="Gene3D" id="3.40.50.1000">
    <property type="entry name" value="HAD superfamily/HAD-like"/>
    <property type="match status" value="1"/>
</dbReference>
<dbReference type="EMBL" id="JBHSDT010000008">
    <property type="protein sequence ID" value="MFC4404128.1"/>
    <property type="molecule type" value="Genomic_DNA"/>
</dbReference>
<dbReference type="RefSeq" id="WP_390252664.1">
    <property type="nucleotide sequence ID" value="NZ_JBHSDT010000008.1"/>
</dbReference>
<dbReference type="Pfam" id="PF00702">
    <property type="entry name" value="Hydrolase"/>
    <property type="match status" value="1"/>
</dbReference>
<dbReference type="InterPro" id="IPR006549">
    <property type="entry name" value="HAD-SF_hydro_IIIA"/>
</dbReference>
<dbReference type="InterPro" id="IPR036412">
    <property type="entry name" value="HAD-like_sf"/>
</dbReference>
<protein>
    <submittedName>
        <fullName evidence="5">HAD family hydrolase</fullName>
        <ecNumber evidence="5">3.1.3.-</ecNumber>
    </submittedName>
</protein>
<evidence type="ECO:0000256" key="3">
    <source>
        <dbReference type="ARBA" id="ARBA00022801"/>
    </source>
</evidence>